<organism evidence="1 2">
    <name type="scientific">Neolewinella aquimaris</name>
    <dbReference type="NCBI Taxonomy" id="1835722"/>
    <lineage>
        <taxon>Bacteria</taxon>
        <taxon>Pseudomonadati</taxon>
        <taxon>Bacteroidota</taxon>
        <taxon>Saprospiria</taxon>
        <taxon>Saprospirales</taxon>
        <taxon>Lewinellaceae</taxon>
        <taxon>Neolewinella</taxon>
    </lineage>
</organism>
<evidence type="ECO:0000313" key="1">
    <source>
        <dbReference type="EMBL" id="MBB4079713.1"/>
    </source>
</evidence>
<dbReference type="RefSeq" id="WP_183495944.1">
    <property type="nucleotide sequence ID" value="NZ_JACIFF010000005.1"/>
</dbReference>
<accession>A0A840E6Y2</accession>
<evidence type="ECO:0000313" key="2">
    <source>
        <dbReference type="Proteomes" id="UP000576209"/>
    </source>
</evidence>
<reference evidence="1 2" key="1">
    <citation type="submission" date="2020-08" db="EMBL/GenBank/DDBJ databases">
        <title>Genomic Encyclopedia of Type Strains, Phase IV (KMG-IV): sequencing the most valuable type-strain genomes for metagenomic binning, comparative biology and taxonomic classification.</title>
        <authorList>
            <person name="Goeker M."/>
        </authorList>
    </citation>
    <scope>NUCLEOTIDE SEQUENCE [LARGE SCALE GENOMIC DNA]</scope>
    <source>
        <strain evidence="1 2">DSM 105137</strain>
    </source>
</reference>
<gene>
    <name evidence="1" type="ORF">GGR28_002338</name>
</gene>
<protein>
    <submittedName>
        <fullName evidence="1">Uncharacterized protein</fullName>
    </submittedName>
</protein>
<keyword evidence="2" id="KW-1185">Reference proteome</keyword>
<dbReference type="AlphaFoldDB" id="A0A840E6Y2"/>
<dbReference type="Proteomes" id="UP000576209">
    <property type="component" value="Unassembled WGS sequence"/>
</dbReference>
<name>A0A840E6Y2_9BACT</name>
<comment type="caution">
    <text evidence="1">The sequence shown here is derived from an EMBL/GenBank/DDBJ whole genome shotgun (WGS) entry which is preliminary data.</text>
</comment>
<proteinExistence type="predicted"/>
<dbReference type="EMBL" id="JACIFF010000005">
    <property type="protein sequence ID" value="MBB4079713.1"/>
    <property type="molecule type" value="Genomic_DNA"/>
</dbReference>
<sequence length="176" mass="19762">MTSLSTTQALLAQRFSRDRLKEDRVIYDPADSLIPLSGLHTLPTVLPQLSFYRTKMTTSFENYYKVEVIVAQPEGGQPVVLWSPLYRNDSPEFTALFVGLQPTPQERVDLGRELAEMYASLYPGGSFVLVPVDTDLNYDLLREGRPFRRLQLHFSPGGKVTAVECIPAVSIEAPEK</sequence>